<dbReference type="OrthoDB" id="508139at2759"/>
<dbReference type="Pfam" id="PF00583">
    <property type="entry name" value="Acetyltransf_1"/>
    <property type="match status" value="1"/>
</dbReference>
<dbReference type="PROSITE" id="PS51186">
    <property type="entry name" value="GNAT"/>
    <property type="match status" value="1"/>
</dbReference>
<dbReference type="GO" id="GO:0016747">
    <property type="term" value="F:acyltransferase activity, transferring groups other than amino-acyl groups"/>
    <property type="evidence" value="ECO:0007669"/>
    <property type="project" value="InterPro"/>
</dbReference>
<reference evidence="2" key="1">
    <citation type="submission" date="2021-07" db="EMBL/GenBank/DDBJ databases">
        <authorList>
            <person name="Durling M."/>
        </authorList>
    </citation>
    <scope>NUCLEOTIDE SEQUENCE</scope>
</reference>
<dbReference type="Proteomes" id="UP000696280">
    <property type="component" value="Unassembled WGS sequence"/>
</dbReference>
<name>A0A9N9KMX6_9HELO</name>
<evidence type="ECO:0000313" key="2">
    <source>
        <dbReference type="EMBL" id="CAG8949633.1"/>
    </source>
</evidence>
<dbReference type="CDD" id="cd04301">
    <property type="entry name" value="NAT_SF"/>
    <property type="match status" value="1"/>
</dbReference>
<keyword evidence="3" id="KW-1185">Reference proteome</keyword>
<accession>A0A9N9KMX6</accession>
<proteinExistence type="predicted"/>
<dbReference type="SUPFAM" id="SSF55729">
    <property type="entry name" value="Acyl-CoA N-acyltransferases (Nat)"/>
    <property type="match status" value="1"/>
</dbReference>
<dbReference type="EMBL" id="CAJVRL010000014">
    <property type="protein sequence ID" value="CAG8949633.1"/>
    <property type="molecule type" value="Genomic_DNA"/>
</dbReference>
<evidence type="ECO:0000259" key="1">
    <source>
        <dbReference type="PROSITE" id="PS51186"/>
    </source>
</evidence>
<sequence>MIPPEVDLIAAVTATCLREPLHWGSEFRQLKEIHGWGTTNYKWQACMWEHGLTFPPMRADLRWKRSLFVMAVLDISIESFHEALTKKDIEFQRRHPGARPLDIPSMQWMYANQTIYAREEGEEATSLERDEDLGFIDEELDYKGQTIRLTPVNFSASLRGVKTTFYVRDEYELEGVKVLRVECAINNLSLGTVHARLFRRDRFLDTFWDTMDACSQECGDLASTIFTKNGHLKPKWGLSQYKGTGVWDGEDFLYPYLVIENIQVDPNHRRAGIGRFMVQVILQEAEKRGACLSCAWPTELGDSPESSSSLLHYQRPEGEKREIYNENVARAIGFWRAMGFRRIGTSHWFCRHEFEDHPSHRLAPEHDFDP</sequence>
<dbReference type="Gene3D" id="3.40.630.30">
    <property type="match status" value="1"/>
</dbReference>
<comment type="caution">
    <text evidence="2">The sequence shown here is derived from an EMBL/GenBank/DDBJ whole genome shotgun (WGS) entry which is preliminary data.</text>
</comment>
<dbReference type="AlphaFoldDB" id="A0A9N9KMX6"/>
<dbReference type="InterPro" id="IPR000182">
    <property type="entry name" value="GNAT_dom"/>
</dbReference>
<organism evidence="2 3">
    <name type="scientific">Hymenoscyphus fraxineus</name>
    <dbReference type="NCBI Taxonomy" id="746836"/>
    <lineage>
        <taxon>Eukaryota</taxon>
        <taxon>Fungi</taxon>
        <taxon>Dikarya</taxon>
        <taxon>Ascomycota</taxon>
        <taxon>Pezizomycotina</taxon>
        <taxon>Leotiomycetes</taxon>
        <taxon>Helotiales</taxon>
        <taxon>Helotiaceae</taxon>
        <taxon>Hymenoscyphus</taxon>
    </lineage>
</organism>
<evidence type="ECO:0000313" key="3">
    <source>
        <dbReference type="Proteomes" id="UP000696280"/>
    </source>
</evidence>
<feature type="domain" description="N-acetyltransferase" evidence="1">
    <location>
        <begin position="193"/>
        <end position="369"/>
    </location>
</feature>
<dbReference type="InterPro" id="IPR016181">
    <property type="entry name" value="Acyl_CoA_acyltransferase"/>
</dbReference>
<gene>
    <name evidence="2" type="ORF">HYFRA_00007867</name>
</gene>
<protein>
    <recommendedName>
        <fullName evidence="1">N-acetyltransferase domain-containing protein</fullName>
    </recommendedName>
</protein>